<accession>A0A2P5VPS8</accession>
<dbReference type="OrthoDB" id="1732260at2759"/>
<dbReference type="GO" id="GO:0007010">
    <property type="term" value="P:cytoskeleton organization"/>
    <property type="evidence" value="ECO:0007669"/>
    <property type="project" value="InterPro"/>
</dbReference>
<keyword evidence="4" id="KW-0493">Microtubule</keyword>
<keyword evidence="6" id="KW-0206">Cytoskeleton</keyword>
<dbReference type="InterPro" id="IPR009768">
    <property type="entry name" value="MAP70"/>
</dbReference>
<keyword evidence="3" id="KW-0963">Cytoplasm</keyword>
<reference evidence="7 8" key="1">
    <citation type="submission" date="2015-01" db="EMBL/GenBank/DDBJ databases">
        <title>Genome of allotetraploid Gossypium barbadense reveals genomic plasticity and fiber elongation in cotton evolution.</title>
        <authorList>
            <person name="Chen X."/>
            <person name="Liu X."/>
            <person name="Zhao B."/>
            <person name="Zheng H."/>
            <person name="Hu Y."/>
            <person name="Lu G."/>
            <person name="Yang C."/>
            <person name="Chen J."/>
            <person name="Shan C."/>
            <person name="Zhang L."/>
            <person name="Zhou Y."/>
            <person name="Wang L."/>
            <person name="Guo W."/>
            <person name="Bai Y."/>
            <person name="Ruan J."/>
            <person name="Shangguan X."/>
            <person name="Mao Y."/>
            <person name="Jiang J."/>
            <person name="Zhu Y."/>
            <person name="Lei J."/>
            <person name="Kang H."/>
            <person name="Chen S."/>
            <person name="He X."/>
            <person name="Wang R."/>
            <person name="Wang Y."/>
            <person name="Chen J."/>
            <person name="Wang L."/>
            <person name="Yu S."/>
            <person name="Wang B."/>
            <person name="Wei J."/>
            <person name="Song S."/>
            <person name="Lu X."/>
            <person name="Gao Z."/>
            <person name="Gu W."/>
            <person name="Deng X."/>
            <person name="Ma D."/>
            <person name="Wang S."/>
            <person name="Liang W."/>
            <person name="Fang L."/>
            <person name="Cai C."/>
            <person name="Zhu X."/>
            <person name="Zhou B."/>
            <person name="Zhang Y."/>
            <person name="Chen Z."/>
            <person name="Xu S."/>
            <person name="Zhu R."/>
            <person name="Wang S."/>
            <person name="Zhang T."/>
            <person name="Zhao G."/>
        </authorList>
    </citation>
    <scope>NUCLEOTIDE SEQUENCE [LARGE SCALE GENOMIC DNA]</scope>
    <source>
        <strain evidence="8">cv. Xinhai21</strain>
        <tissue evidence="7">Leaf</tissue>
    </source>
</reference>
<dbReference type="Pfam" id="PF07058">
    <property type="entry name" value="MAP70"/>
    <property type="match status" value="1"/>
</dbReference>
<evidence type="ECO:0000256" key="5">
    <source>
        <dbReference type="ARBA" id="ARBA00023054"/>
    </source>
</evidence>
<proteinExistence type="inferred from homology"/>
<evidence type="ECO:0000256" key="1">
    <source>
        <dbReference type="ARBA" id="ARBA00004245"/>
    </source>
</evidence>
<organism evidence="7 8">
    <name type="scientific">Gossypium barbadense</name>
    <name type="common">Sea Island cotton</name>
    <name type="synonym">Hibiscus barbadensis</name>
    <dbReference type="NCBI Taxonomy" id="3634"/>
    <lineage>
        <taxon>Eukaryota</taxon>
        <taxon>Viridiplantae</taxon>
        <taxon>Streptophyta</taxon>
        <taxon>Embryophyta</taxon>
        <taxon>Tracheophyta</taxon>
        <taxon>Spermatophyta</taxon>
        <taxon>Magnoliopsida</taxon>
        <taxon>eudicotyledons</taxon>
        <taxon>Gunneridae</taxon>
        <taxon>Pentapetalae</taxon>
        <taxon>rosids</taxon>
        <taxon>malvids</taxon>
        <taxon>Malvales</taxon>
        <taxon>Malvaceae</taxon>
        <taxon>Malvoideae</taxon>
        <taxon>Gossypium</taxon>
    </lineage>
</organism>
<evidence type="ECO:0000256" key="3">
    <source>
        <dbReference type="ARBA" id="ARBA00022490"/>
    </source>
</evidence>
<dbReference type="GO" id="GO:0008017">
    <property type="term" value="F:microtubule binding"/>
    <property type="evidence" value="ECO:0007669"/>
    <property type="project" value="InterPro"/>
</dbReference>
<protein>
    <submittedName>
        <fullName evidence="7">Uncharacterized protein</fullName>
    </submittedName>
</protein>
<evidence type="ECO:0000256" key="6">
    <source>
        <dbReference type="ARBA" id="ARBA00023212"/>
    </source>
</evidence>
<comment type="similarity">
    <text evidence="2">Belongs to the MAP70 family.</text>
</comment>
<dbReference type="EMBL" id="KZ671628">
    <property type="protein sequence ID" value="PPR80849.1"/>
    <property type="molecule type" value="Genomic_DNA"/>
</dbReference>
<evidence type="ECO:0000313" key="7">
    <source>
        <dbReference type="EMBL" id="PPR80849.1"/>
    </source>
</evidence>
<name>A0A2P5VPS8_GOSBA</name>
<dbReference type="Proteomes" id="UP000239757">
    <property type="component" value="Unassembled WGS sequence"/>
</dbReference>
<sequence length="67" mass="7626">MSTSFKESGGKGSLSRRVVRPSCDVDNEFIMFLHGSDPMKVELNQLENEVRVKMRCVCHESMQLHAI</sequence>
<evidence type="ECO:0000313" key="8">
    <source>
        <dbReference type="Proteomes" id="UP000239757"/>
    </source>
</evidence>
<comment type="subcellular location">
    <subcellularLocation>
        <location evidence="1">Cytoplasm</location>
        <location evidence="1">Cytoskeleton</location>
    </subcellularLocation>
</comment>
<evidence type="ECO:0000256" key="2">
    <source>
        <dbReference type="ARBA" id="ARBA00008825"/>
    </source>
</evidence>
<evidence type="ECO:0000256" key="4">
    <source>
        <dbReference type="ARBA" id="ARBA00022701"/>
    </source>
</evidence>
<keyword evidence="5" id="KW-0175">Coiled coil</keyword>
<dbReference type="AlphaFoldDB" id="A0A2P5VPS8"/>
<dbReference type="GO" id="GO:0005874">
    <property type="term" value="C:microtubule"/>
    <property type="evidence" value="ECO:0007669"/>
    <property type="project" value="UniProtKB-KW"/>
</dbReference>
<gene>
    <name evidence="7" type="ORF">GOBAR_AA39866</name>
</gene>